<evidence type="ECO:0000259" key="1">
    <source>
        <dbReference type="Pfam" id="PF03417"/>
    </source>
</evidence>
<name>A0A9D2PRX1_9FIRM</name>
<dbReference type="Pfam" id="PF03417">
    <property type="entry name" value="AAT"/>
    <property type="match status" value="1"/>
</dbReference>
<reference evidence="2" key="1">
    <citation type="journal article" date="2021" name="PeerJ">
        <title>Extensive microbial diversity within the chicken gut microbiome revealed by metagenomics and culture.</title>
        <authorList>
            <person name="Gilroy R."/>
            <person name="Ravi A."/>
            <person name="Getino M."/>
            <person name="Pursley I."/>
            <person name="Horton D.L."/>
            <person name="Alikhan N.F."/>
            <person name="Baker D."/>
            <person name="Gharbi K."/>
            <person name="Hall N."/>
            <person name="Watson M."/>
            <person name="Adriaenssens E.M."/>
            <person name="Foster-Nyarko E."/>
            <person name="Jarju S."/>
            <person name="Secka A."/>
            <person name="Antonio M."/>
            <person name="Oren A."/>
            <person name="Chaudhuri R.R."/>
            <person name="La Ragione R."/>
            <person name="Hildebrand F."/>
            <person name="Pallen M.J."/>
        </authorList>
    </citation>
    <scope>NUCLEOTIDE SEQUENCE</scope>
    <source>
        <strain evidence="2">CHK198-12963</strain>
    </source>
</reference>
<dbReference type="NCBIfam" id="NF040521">
    <property type="entry name" value="C45_proenzyme"/>
    <property type="match status" value="1"/>
</dbReference>
<dbReference type="Gene3D" id="3.60.60.10">
    <property type="entry name" value="Penicillin V Acylase, Chain A"/>
    <property type="match status" value="1"/>
</dbReference>
<dbReference type="InterPro" id="IPR047801">
    <property type="entry name" value="Peptidase_C45"/>
</dbReference>
<dbReference type="AlphaFoldDB" id="A0A9D2PRX1"/>
<protein>
    <submittedName>
        <fullName evidence="2">C45 family peptidase</fullName>
    </submittedName>
</protein>
<feature type="domain" description="Peptidase C45 hydrolase" evidence="1">
    <location>
        <begin position="122"/>
        <end position="342"/>
    </location>
</feature>
<evidence type="ECO:0000313" key="3">
    <source>
        <dbReference type="Proteomes" id="UP000823863"/>
    </source>
</evidence>
<organism evidence="2 3">
    <name type="scientific">Candidatus Enterocloster excrementigallinarum</name>
    <dbReference type="NCBI Taxonomy" id="2838558"/>
    <lineage>
        <taxon>Bacteria</taxon>
        <taxon>Bacillati</taxon>
        <taxon>Bacillota</taxon>
        <taxon>Clostridia</taxon>
        <taxon>Lachnospirales</taxon>
        <taxon>Lachnospiraceae</taxon>
        <taxon>Enterocloster</taxon>
    </lineage>
</organism>
<dbReference type="Gene3D" id="1.10.10.2120">
    <property type="match status" value="1"/>
</dbReference>
<evidence type="ECO:0000313" key="2">
    <source>
        <dbReference type="EMBL" id="HJC65999.1"/>
    </source>
</evidence>
<dbReference type="EMBL" id="DWWB01000021">
    <property type="protein sequence ID" value="HJC65999.1"/>
    <property type="molecule type" value="Genomic_DNA"/>
</dbReference>
<comment type="caution">
    <text evidence="2">The sequence shown here is derived from an EMBL/GenBank/DDBJ whole genome shotgun (WGS) entry which is preliminary data.</text>
</comment>
<dbReference type="InterPro" id="IPR005079">
    <property type="entry name" value="Peptidase_C45_hydrolase"/>
</dbReference>
<dbReference type="InterPro" id="IPR047794">
    <property type="entry name" value="C45_proenzyme-like"/>
</dbReference>
<gene>
    <name evidence="2" type="ORF">H9931_04670</name>
</gene>
<accession>A0A9D2PRX1</accession>
<dbReference type="PANTHER" id="PTHR34180:SF1">
    <property type="entry name" value="BETA-ALANYL-DOPAMINE_CARCININE HYDROLASE"/>
    <property type="match status" value="1"/>
</dbReference>
<dbReference type="Proteomes" id="UP000823863">
    <property type="component" value="Unassembled WGS sequence"/>
</dbReference>
<reference evidence="2" key="2">
    <citation type="submission" date="2021-04" db="EMBL/GenBank/DDBJ databases">
        <authorList>
            <person name="Gilroy R."/>
        </authorList>
    </citation>
    <scope>NUCLEOTIDE SEQUENCE</scope>
    <source>
        <strain evidence="2">CHK198-12963</strain>
    </source>
</reference>
<dbReference type="PANTHER" id="PTHR34180">
    <property type="entry name" value="PEPTIDASE C45"/>
    <property type="match status" value="1"/>
</dbReference>
<proteinExistence type="predicted"/>
<sequence length="365" mass="39688">MDIAGIPLVVSKGTSYEIGLNHGKAHPDRVGKSLEYNLKSCVDQSKLTTKELYKYAAGFIKPVEDAYPEYISEIQGIADGAGLKLEDLMVLNSRTELQKLCWNPKNEDCTSIAVTGERTVDGATYVGQNWDNAAWAKECLIYHVIQQENGKPSIAYCGEAGIIARSGMNSYGIGDGVNSLSTNAPVNLEGIPLQFLLRAVLDSKNIGEAVDALNGKNAAVNNILIAQKDGLAVDVEMDSGCCGIVYDENGILIHTNHYISASHPRYPYLDVFKGNSVARYERGRKLLGQIEGGISIDDIQNVLADHGNAPQSICRHLDGVPGENGSIETVFSFVCNLSTLEMRLAPHHPCEGFLKIRPFDFLEAR</sequence>